<reference evidence="7" key="1">
    <citation type="journal article" date="2020" name="mSystems">
        <title>Genome- and Community-Level Interaction Insights into Carbon Utilization and Element Cycling Functions of Hydrothermarchaeota in Hydrothermal Sediment.</title>
        <authorList>
            <person name="Zhou Z."/>
            <person name="Liu Y."/>
            <person name="Xu W."/>
            <person name="Pan J."/>
            <person name="Luo Z.H."/>
            <person name="Li M."/>
        </authorList>
    </citation>
    <scope>NUCLEOTIDE SEQUENCE [LARGE SCALE GENOMIC DNA]</scope>
    <source>
        <strain evidence="7">SpSt-339</strain>
    </source>
</reference>
<evidence type="ECO:0000256" key="5">
    <source>
        <dbReference type="SAM" id="SignalP"/>
    </source>
</evidence>
<evidence type="ECO:0000313" key="7">
    <source>
        <dbReference type="EMBL" id="HEN15421.1"/>
    </source>
</evidence>
<feature type="domain" description="Cytochrome c" evidence="6">
    <location>
        <begin position="195"/>
        <end position="294"/>
    </location>
</feature>
<dbReference type="GO" id="GO:0020037">
    <property type="term" value="F:heme binding"/>
    <property type="evidence" value="ECO:0007669"/>
    <property type="project" value="InterPro"/>
</dbReference>
<sequence>MGGSCWWRHPTRWSDVAVVLLSWSLAGVGAARAEDFTTAEFYRGINLNGSAVEIDGYAWEGDDQARNFVCKDKGFQNQDFVVIPPTDPERARMIRSSRWGGNESNVRLTNVPTGRYSVFLYVWEDNNPETFDISVNGRDVVKGYRTGSKGEWEKLGPWVVDVAKGEIHVQARGGAANFSGLEVWRGEHDGTDMRAQTPENLAFFENRIRPLLVKHCYECHSVESAEIQGGLLVDSRAAIRKGGPNGPAVVPGEPADSRLIEAVHYKNANFQMPPDGKLSDAEIADLEEWIRRGAPDPRSQATRIPRKKIDVAQAREFWSLKPMAAPVPPSVAGATTDIDRFVHAKRNELNLPTAPMADKQILLRRVTFDLTGLPPTPEEIRDFVNDKSATAWTTVIDRLLSSRHYAERWGRHWMDLVRYADTAGDNSDYPVPQAYLYRNYIIDSFHRDKPYDRFLREQIAGDLLPADTDEQRNEQIIATGYIAISRRFGSIVKGYPQHLTIEDTLDNIGRTVLAQTLTCARCHDHKFDPITQEDYYGLYGIFESTRYPFPGIELEKKPRDFVPLMKDGRPGDQLAYAVIDGNPGDARLQERGDPTKPGDVIPRRFLTVLGGQTLSAEQSTQSGRLQLAEWLTDPENPLTARVMVNRIWQHHFGRGLVATPSDFGTRGQPPTHPELLDWLATRFIESGWSIKAMHRLMLNTDTYRLSSSKIEGPEFQRADELDPDNRFHWRGRRQRLDAESLRDALLFVSGSLDDTAANEPHPFPPVEKWEFTQHHPFRDSYDSNKRSVYLMTARLNSRPFFTTFDGADRNASTPQRDSSVTTLQSLYFLNDDFVHKQAQAFAQRLLRDRSDDRSRLEYAFELTLGRLPSSSEQAAATDALQQLRDELTRTELPDDQLAVQAWSGLARVLFRLNEFLYVD</sequence>
<dbReference type="InterPro" id="IPR022655">
    <property type="entry name" value="DUF1553"/>
</dbReference>
<dbReference type="InterPro" id="IPR036909">
    <property type="entry name" value="Cyt_c-like_dom_sf"/>
</dbReference>
<dbReference type="PANTHER" id="PTHR35889">
    <property type="entry name" value="CYCLOINULO-OLIGOSACCHARIDE FRUCTANOTRANSFERASE-RELATED"/>
    <property type="match status" value="1"/>
</dbReference>
<dbReference type="PANTHER" id="PTHR35889:SF3">
    <property type="entry name" value="F-BOX DOMAIN-CONTAINING PROTEIN"/>
    <property type="match status" value="1"/>
</dbReference>
<dbReference type="Pfam" id="PF07587">
    <property type="entry name" value="PSD1"/>
    <property type="match status" value="1"/>
</dbReference>
<organism evidence="7">
    <name type="scientific">Schlesneria paludicola</name>
    <dbReference type="NCBI Taxonomy" id="360056"/>
    <lineage>
        <taxon>Bacteria</taxon>
        <taxon>Pseudomonadati</taxon>
        <taxon>Planctomycetota</taxon>
        <taxon>Planctomycetia</taxon>
        <taxon>Planctomycetales</taxon>
        <taxon>Planctomycetaceae</taxon>
        <taxon>Schlesneria</taxon>
    </lineage>
</organism>
<dbReference type="InterPro" id="IPR011429">
    <property type="entry name" value="Cyt_c_Planctomycete-type"/>
</dbReference>
<dbReference type="AlphaFoldDB" id="A0A7C2K0U7"/>
<evidence type="ECO:0000256" key="3">
    <source>
        <dbReference type="ARBA" id="ARBA00023004"/>
    </source>
</evidence>
<dbReference type="PROSITE" id="PS51007">
    <property type="entry name" value="CYTC"/>
    <property type="match status" value="1"/>
</dbReference>
<name>A0A7C2K0U7_9PLAN</name>
<dbReference type="Pfam" id="PF07635">
    <property type="entry name" value="PSCyt1"/>
    <property type="match status" value="1"/>
</dbReference>
<evidence type="ECO:0000256" key="4">
    <source>
        <dbReference type="PROSITE-ProRule" id="PRU00433"/>
    </source>
</evidence>
<keyword evidence="2 4" id="KW-0479">Metal-binding</keyword>
<feature type="signal peptide" evidence="5">
    <location>
        <begin position="1"/>
        <end position="33"/>
    </location>
</feature>
<evidence type="ECO:0000256" key="1">
    <source>
        <dbReference type="ARBA" id="ARBA00022617"/>
    </source>
</evidence>
<gene>
    <name evidence="7" type="ORF">ENQ76_08150</name>
</gene>
<dbReference type="InterPro" id="IPR011444">
    <property type="entry name" value="DUF1549"/>
</dbReference>
<keyword evidence="5" id="KW-0732">Signal</keyword>
<keyword evidence="1 4" id="KW-0349">Heme</keyword>
<dbReference type="EMBL" id="DSOK01000238">
    <property type="protein sequence ID" value="HEN15421.1"/>
    <property type="molecule type" value="Genomic_DNA"/>
</dbReference>
<dbReference type="Pfam" id="PF07583">
    <property type="entry name" value="PSCyt2"/>
    <property type="match status" value="1"/>
</dbReference>
<dbReference type="SUPFAM" id="SSF46626">
    <property type="entry name" value="Cytochrome c"/>
    <property type="match status" value="1"/>
</dbReference>
<dbReference type="GO" id="GO:0046872">
    <property type="term" value="F:metal ion binding"/>
    <property type="evidence" value="ECO:0007669"/>
    <property type="project" value="UniProtKB-KW"/>
</dbReference>
<evidence type="ECO:0000256" key="2">
    <source>
        <dbReference type="ARBA" id="ARBA00022723"/>
    </source>
</evidence>
<dbReference type="InterPro" id="IPR009056">
    <property type="entry name" value="Cyt_c-like_dom"/>
</dbReference>
<comment type="caution">
    <text evidence="7">The sequence shown here is derived from an EMBL/GenBank/DDBJ whole genome shotgun (WGS) entry which is preliminary data.</text>
</comment>
<proteinExistence type="predicted"/>
<keyword evidence="3 4" id="KW-0408">Iron</keyword>
<feature type="chain" id="PRO_5028197521" evidence="5">
    <location>
        <begin position="34"/>
        <end position="919"/>
    </location>
</feature>
<protein>
    <submittedName>
        <fullName evidence="7">DUF1553 domain-containing protein</fullName>
    </submittedName>
</protein>
<accession>A0A7C2K0U7</accession>
<dbReference type="GO" id="GO:0009055">
    <property type="term" value="F:electron transfer activity"/>
    <property type="evidence" value="ECO:0007669"/>
    <property type="project" value="InterPro"/>
</dbReference>
<evidence type="ECO:0000259" key="6">
    <source>
        <dbReference type="PROSITE" id="PS51007"/>
    </source>
</evidence>